<geneLocation type="plasmid" evidence="2 3">
    <name>unnamed1</name>
</geneLocation>
<dbReference type="SUPFAM" id="SSF53474">
    <property type="entry name" value="alpha/beta-Hydrolases"/>
    <property type="match status" value="1"/>
</dbReference>
<evidence type="ECO:0000313" key="2">
    <source>
        <dbReference type="EMBL" id="AMU92535.1"/>
    </source>
</evidence>
<dbReference type="Proteomes" id="UP000076088">
    <property type="component" value="Plasmid unnamed1"/>
</dbReference>
<reference evidence="3" key="1">
    <citation type="submission" date="2015-11" db="EMBL/GenBank/DDBJ databases">
        <title>Complete genome sequence of a polyethylene-glycol degrader Sphingopyxis macrogoltabida 203N (NBRC 111659).</title>
        <authorList>
            <person name="Yoshiyuki O."/>
            <person name="Shouta N."/>
            <person name="Nagata Y."/>
            <person name="Numata M."/>
            <person name="Tsuchikane K."/>
            <person name="Hosoyama A."/>
            <person name="Yamazoe A."/>
            <person name="Tsuda M."/>
            <person name="Fujita N."/>
            <person name="Kawai F."/>
        </authorList>
    </citation>
    <scope>NUCLEOTIDE SEQUENCE [LARGE SCALE GENOMIC DNA]</scope>
    <source>
        <strain evidence="3">203N</strain>
        <plasmid evidence="3">unnamed1</plasmid>
    </source>
</reference>
<dbReference type="RefSeq" id="WP_054734456.1">
    <property type="nucleotide sequence ID" value="NZ_CP009430.1"/>
</dbReference>
<dbReference type="PANTHER" id="PTHR43798">
    <property type="entry name" value="MONOACYLGLYCEROL LIPASE"/>
    <property type="match status" value="1"/>
</dbReference>
<evidence type="ECO:0000313" key="3">
    <source>
        <dbReference type="Proteomes" id="UP000076088"/>
    </source>
</evidence>
<evidence type="ECO:0000259" key="1">
    <source>
        <dbReference type="Pfam" id="PF12697"/>
    </source>
</evidence>
<dbReference type="EMBL" id="CP013345">
    <property type="protein sequence ID" value="AMU92535.1"/>
    <property type="molecule type" value="Genomic_DNA"/>
</dbReference>
<name>A0AAC9FHI1_SPHMC</name>
<dbReference type="Pfam" id="PF12697">
    <property type="entry name" value="Abhydrolase_6"/>
    <property type="match status" value="1"/>
</dbReference>
<sequence>MDILLIPGFMLDADLWSEMRAALADFGRAIDIDTAMDSTIDGIAARALRVTNGPALVIGFSMGGYVARQIAYKAPHRICGLALVATSSRGSESLPSPPLRPGTFRELSRAAVARSLHPDHRSEALIVRVQDMSRRLGGEVFARQTQFHRDDDTARLGEITCPTLVVAAAQDELRTIDESRTLHEHIPGSLLTVIEHSGHLIPLEQPGLLIAALRAAFEPLLPASS</sequence>
<dbReference type="AlphaFoldDB" id="A0AAC9FHI1"/>
<feature type="domain" description="AB hydrolase-1" evidence="1">
    <location>
        <begin position="3"/>
        <end position="211"/>
    </location>
</feature>
<dbReference type="InterPro" id="IPR029058">
    <property type="entry name" value="AB_hydrolase_fold"/>
</dbReference>
<keyword evidence="2" id="KW-0614">Plasmid</keyword>
<protein>
    <recommendedName>
        <fullName evidence="1">AB hydrolase-1 domain-containing protein</fullName>
    </recommendedName>
</protein>
<gene>
    <name evidence="2" type="ORF">ATM17_30210</name>
</gene>
<dbReference type="InterPro" id="IPR050266">
    <property type="entry name" value="AB_hydrolase_sf"/>
</dbReference>
<dbReference type="Gene3D" id="3.40.50.1820">
    <property type="entry name" value="alpha/beta hydrolase"/>
    <property type="match status" value="1"/>
</dbReference>
<accession>A0AAC9FHI1</accession>
<reference evidence="2 3" key="2">
    <citation type="journal article" date="2016" name="Genome Announc.">
        <title>Complete Genome Sequence of Sphingopyxis macrogoltabida Strain 203N (NBRC 111659), a Polyethylene Glycol Degrader.</title>
        <authorList>
            <person name="Ohtsubo Y."/>
            <person name="Nonoyama S."/>
            <person name="Nagata Y."/>
            <person name="Numata M."/>
            <person name="Tsuchikane K."/>
            <person name="Hosoyama A."/>
            <person name="Yamazoe A."/>
            <person name="Tsuda M."/>
            <person name="Fujita N."/>
            <person name="Kawai F."/>
        </authorList>
    </citation>
    <scope>NUCLEOTIDE SEQUENCE [LARGE SCALE GENOMIC DNA]</scope>
    <source>
        <strain evidence="2 3">203N</strain>
    </source>
</reference>
<proteinExistence type="predicted"/>
<keyword evidence="3" id="KW-1185">Reference proteome</keyword>
<dbReference type="InterPro" id="IPR000073">
    <property type="entry name" value="AB_hydrolase_1"/>
</dbReference>
<dbReference type="KEGG" id="smaz:LH19_26215"/>
<organism evidence="2 3">
    <name type="scientific">Sphingopyxis macrogoltabida</name>
    <name type="common">Sphingomonas macrogoltabidus</name>
    <dbReference type="NCBI Taxonomy" id="33050"/>
    <lineage>
        <taxon>Bacteria</taxon>
        <taxon>Pseudomonadati</taxon>
        <taxon>Pseudomonadota</taxon>
        <taxon>Alphaproteobacteria</taxon>
        <taxon>Sphingomonadales</taxon>
        <taxon>Sphingomonadaceae</taxon>
        <taxon>Sphingopyxis</taxon>
    </lineage>
</organism>